<evidence type="ECO:0000313" key="1">
    <source>
        <dbReference type="Ensembl" id="ENSACDP00005005387.1"/>
    </source>
</evidence>
<reference evidence="1" key="2">
    <citation type="submission" date="2025-09" db="UniProtKB">
        <authorList>
            <consortium name="Ensembl"/>
        </authorList>
    </citation>
    <scope>IDENTIFICATION</scope>
</reference>
<dbReference type="Proteomes" id="UP000694521">
    <property type="component" value="Unplaced"/>
</dbReference>
<sequence>MACPGALLAAHRGAGLGAWAGERRQDPAPRCTLCCGTDVGTGALSPHLPGRTDRRPVRQAHRYGGYNQEGDFHSAAGRLILKTGRKFRLLLLQALKFQHKPKQRHLLYPKEYFRSLVNSKLNRNAGLLHGECCNRLTGSTSLSSPAFLRATC</sequence>
<organism evidence="1 2">
    <name type="scientific">Anser cygnoides</name>
    <name type="common">Swan goose</name>
    <dbReference type="NCBI Taxonomy" id="8845"/>
    <lineage>
        <taxon>Eukaryota</taxon>
        <taxon>Metazoa</taxon>
        <taxon>Chordata</taxon>
        <taxon>Craniata</taxon>
        <taxon>Vertebrata</taxon>
        <taxon>Euteleostomi</taxon>
        <taxon>Archelosauria</taxon>
        <taxon>Archosauria</taxon>
        <taxon>Dinosauria</taxon>
        <taxon>Saurischia</taxon>
        <taxon>Theropoda</taxon>
        <taxon>Coelurosauria</taxon>
        <taxon>Aves</taxon>
        <taxon>Neognathae</taxon>
        <taxon>Galloanserae</taxon>
        <taxon>Anseriformes</taxon>
        <taxon>Anatidae</taxon>
        <taxon>Anserinae</taxon>
        <taxon>Anser</taxon>
    </lineage>
</organism>
<proteinExistence type="predicted"/>
<evidence type="ECO:0000313" key="2">
    <source>
        <dbReference type="Proteomes" id="UP000694521"/>
    </source>
</evidence>
<protein>
    <submittedName>
        <fullName evidence="1">Uncharacterized protein</fullName>
    </submittedName>
</protein>
<dbReference type="AlphaFoldDB" id="A0A8B9DCG6"/>
<reference evidence="1" key="1">
    <citation type="submission" date="2025-08" db="UniProtKB">
        <authorList>
            <consortium name="Ensembl"/>
        </authorList>
    </citation>
    <scope>IDENTIFICATION</scope>
</reference>
<dbReference type="Ensembl" id="ENSACDT00005006465.1">
    <property type="protein sequence ID" value="ENSACDP00005005387.1"/>
    <property type="gene ID" value="ENSACDG00005003951.1"/>
</dbReference>
<name>A0A8B9DCG6_ANSCY</name>
<accession>A0A8B9DCG6</accession>
<keyword evidence="2" id="KW-1185">Reference proteome</keyword>